<proteinExistence type="predicted"/>
<organism evidence="3 4">
    <name type="scientific">Hypholoma sublateritium (strain FD-334 SS-4)</name>
    <dbReference type="NCBI Taxonomy" id="945553"/>
    <lineage>
        <taxon>Eukaryota</taxon>
        <taxon>Fungi</taxon>
        <taxon>Dikarya</taxon>
        <taxon>Basidiomycota</taxon>
        <taxon>Agaricomycotina</taxon>
        <taxon>Agaricomycetes</taxon>
        <taxon>Agaricomycetidae</taxon>
        <taxon>Agaricales</taxon>
        <taxon>Agaricineae</taxon>
        <taxon>Strophariaceae</taxon>
        <taxon>Hypholoma</taxon>
    </lineage>
</organism>
<feature type="domain" description="GmrSD restriction endonucleases N-terminal" evidence="2">
    <location>
        <begin position="91"/>
        <end position="218"/>
    </location>
</feature>
<dbReference type="Proteomes" id="UP000054270">
    <property type="component" value="Unassembled WGS sequence"/>
</dbReference>
<dbReference type="PANTHER" id="PTHR39639:SF1">
    <property type="entry name" value="DUF262 DOMAIN-CONTAINING PROTEIN"/>
    <property type="match status" value="1"/>
</dbReference>
<feature type="compositionally biased region" description="Low complexity" evidence="1">
    <location>
        <begin position="579"/>
        <end position="590"/>
    </location>
</feature>
<keyword evidence="4" id="KW-1185">Reference proteome</keyword>
<reference evidence="4" key="1">
    <citation type="submission" date="2014-04" db="EMBL/GenBank/DDBJ databases">
        <title>Evolutionary Origins and Diversification of the Mycorrhizal Mutualists.</title>
        <authorList>
            <consortium name="DOE Joint Genome Institute"/>
            <consortium name="Mycorrhizal Genomics Consortium"/>
            <person name="Kohler A."/>
            <person name="Kuo A."/>
            <person name="Nagy L.G."/>
            <person name="Floudas D."/>
            <person name="Copeland A."/>
            <person name="Barry K.W."/>
            <person name="Cichocki N."/>
            <person name="Veneault-Fourrey C."/>
            <person name="LaButti K."/>
            <person name="Lindquist E.A."/>
            <person name="Lipzen A."/>
            <person name="Lundell T."/>
            <person name="Morin E."/>
            <person name="Murat C."/>
            <person name="Riley R."/>
            <person name="Ohm R."/>
            <person name="Sun H."/>
            <person name="Tunlid A."/>
            <person name="Henrissat B."/>
            <person name="Grigoriev I.V."/>
            <person name="Hibbett D.S."/>
            <person name="Martin F."/>
        </authorList>
    </citation>
    <scope>NUCLEOTIDE SEQUENCE [LARGE SCALE GENOMIC DNA]</scope>
    <source>
        <strain evidence="4">FD-334 SS-4</strain>
    </source>
</reference>
<dbReference type="OMA" id="DREREWN"/>
<feature type="region of interest" description="Disordered" evidence="1">
    <location>
        <begin position="411"/>
        <end position="726"/>
    </location>
</feature>
<evidence type="ECO:0000313" key="3">
    <source>
        <dbReference type="EMBL" id="KJA14909.1"/>
    </source>
</evidence>
<feature type="compositionally biased region" description="Acidic residues" evidence="1">
    <location>
        <begin position="9"/>
        <end position="28"/>
    </location>
</feature>
<dbReference type="STRING" id="945553.A0A0D2N710"/>
<feature type="compositionally biased region" description="Low complexity" evidence="1">
    <location>
        <begin position="675"/>
        <end position="689"/>
    </location>
</feature>
<feature type="compositionally biased region" description="Polar residues" evidence="1">
    <location>
        <begin position="643"/>
        <end position="666"/>
    </location>
</feature>
<feature type="compositionally biased region" description="Low complexity" evidence="1">
    <location>
        <begin position="792"/>
        <end position="802"/>
    </location>
</feature>
<dbReference type="AlphaFoldDB" id="A0A0D2N710"/>
<feature type="compositionally biased region" description="Low complexity" evidence="1">
    <location>
        <begin position="42"/>
        <end position="63"/>
    </location>
</feature>
<feature type="region of interest" description="Disordered" evidence="1">
    <location>
        <begin position="767"/>
        <end position="828"/>
    </location>
</feature>
<dbReference type="OrthoDB" id="5419821at2759"/>
<feature type="compositionally biased region" description="Basic and acidic residues" evidence="1">
    <location>
        <begin position="508"/>
        <end position="518"/>
    </location>
</feature>
<evidence type="ECO:0000256" key="1">
    <source>
        <dbReference type="SAM" id="MobiDB-lite"/>
    </source>
</evidence>
<name>A0A0D2N710_HYPSF</name>
<feature type="compositionally biased region" description="Pro residues" evidence="1">
    <location>
        <begin position="29"/>
        <end position="41"/>
    </location>
</feature>
<accession>A0A0D2N710</accession>
<dbReference type="Pfam" id="PF03235">
    <property type="entry name" value="GmrSD_N"/>
    <property type="match status" value="1"/>
</dbReference>
<gene>
    <name evidence="3" type="ORF">HYPSUDRAFT_59115</name>
</gene>
<evidence type="ECO:0000259" key="2">
    <source>
        <dbReference type="Pfam" id="PF03235"/>
    </source>
</evidence>
<evidence type="ECO:0000313" key="4">
    <source>
        <dbReference type="Proteomes" id="UP000054270"/>
    </source>
</evidence>
<dbReference type="EMBL" id="KN817661">
    <property type="protein sequence ID" value="KJA14909.1"/>
    <property type="molecule type" value="Genomic_DNA"/>
</dbReference>
<protein>
    <recommendedName>
        <fullName evidence="2">GmrSD restriction endonucleases N-terminal domain-containing protein</fullName>
    </recommendedName>
</protein>
<feature type="compositionally biased region" description="Pro residues" evidence="1">
    <location>
        <begin position="803"/>
        <end position="813"/>
    </location>
</feature>
<feature type="compositionally biased region" description="Basic and acidic residues" evidence="1">
    <location>
        <begin position="780"/>
        <end position="791"/>
    </location>
</feature>
<sequence length="828" mass="89556">MPPNLDTTWFDDDGELTELDSSDEEDDVPAPPPLPRKPIPTPAAAAQRAKMTRASTQTATATSKQRRAQKGAVPCLKPPRTTNYSAVSLFDWIQNEQVDLNPEYQRGVVWNDSKQVALIGSLFSNYYVPPIVFTVKRNDDGSEIRVCIDGKQRLTSIHRFMLGEIANKDPSTNRKSYFTNLPGTKGKLIADHLRNIFKYKQITCVEYEDLTAEQEREIFQRVQLGVCLAPADRLPAINGPHADIVRSLRQQLESTPGFKLYFNWGNVRGKDFQALAQIVYLIAHGHEAGKAEPTPARIEVFLAAPPRDSTALHTLDTSARAALDTYCRILVDAKLGEKIRTLLHPLEFVMAAYLVARHRIRLNEEQLANAMERMREAHASLVTVGKVARSATRIFKTLLAFVLNEVHVPPAKERGRPAAPKAAADAPEEPARSAPKRKRAPSEPSDNVCVPPPRKRAAPRAKVETGTQKVEAGRTPPLGGQAPKPESLLQAHMPSAARSARTVVKPAKKGDAQEKKSTGEVLQTARPSVRPQASAKTLAPVRKSSQTIAGPSRAPLPGRTPSASAMSPTPPVASLSSFTTAPCTTGTAGPEASSSSSIAPGGRLAALRTAKAVADRGAPRSASGPSACPSTSVAPPSSADACGSTSAPPVRRLSTQLPRFTKNSAQAAHDRETHPLPQKPQYQQQQQQPAAELSEAQWKAALSHISSSLAVQTAPPPSRRASLATPTVSPIVPHFVLQVPATGPPTKDPRLVKRGLQAQAATAAAANAEALATAEQDDELREKQQQHELQRRQQQQQQQRRPPNAPVPRPPSQPWHGSSAAQKDEWFA</sequence>
<feature type="region of interest" description="Disordered" evidence="1">
    <location>
        <begin position="1"/>
        <end position="77"/>
    </location>
</feature>
<dbReference type="PANTHER" id="PTHR39639">
    <property type="entry name" value="CHROMOSOME 16, WHOLE GENOME SHOTGUN SEQUENCE"/>
    <property type="match status" value="1"/>
</dbReference>
<dbReference type="InterPro" id="IPR004919">
    <property type="entry name" value="GmrSD_N"/>
</dbReference>